<evidence type="ECO:0000313" key="2">
    <source>
        <dbReference type="Proteomes" id="UP000307326"/>
    </source>
</evidence>
<sequence>MAIPESTGLVKCPKCGGENGFHTKEVVDFKQFYDWSGRAEEGEHCRRIRGGGAFYCCDCGKNITAHVKGDA</sequence>
<proteinExistence type="predicted"/>
<reference evidence="2" key="1">
    <citation type="submission" date="2019-03" db="EMBL/GenBank/DDBJ databases">
        <authorList>
            <person name="Bockoven R."/>
            <person name="Gutierrez J."/>
            <person name="Newkirk H."/>
            <person name="Liu M."/>
            <person name="Ramsey J."/>
            <person name="Cahill J."/>
        </authorList>
    </citation>
    <scope>NUCLEOTIDE SEQUENCE [LARGE SCALE GENOMIC DNA]</scope>
</reference>
<dbReference type="EMBL" id="MK618715">
    <property type="protein sequence ID" value="QBQ72187.1"/>
    <property type="molecule type" value="Genomic_DNA"/>
</dbReference>
<keyword evidence="2" id="KW-1185">Reference proteome</keyword>
<accession>A0A482MI14</accession>
<name>A0A482MI14_9CAUD</name>
<gene>
    <name evidence="1" type="ORF">CPT_Parlo_038</name>
</gene>
<dbReference type="Proteomes" id="UP000307326">
    <property type="component" value="Segment"/>
</dbReference>
<evidence type="ECO:0000313" key="1">
    <source>
        <dbReference type="EMBL" id="QBQ72187.1"/>
    </source>
</evidence>
<protein>
    <submittedName>
        <fullName evidence="1">Molecular chaperone</fullName>
    </submittedName>
</protein>
<organism evidence="1 2">
    <name type="scientific">Serratia phage Parlo</name>
    <dbReference type="NCBI Taxonomy" id="2557554"/>
    <lineage>
        <taxon>Viruses</taxon>
        <taxon>Duplodnaviria</taxon>
        <taxon>Heunggongvirae</taxon>
        <taxon>Uroviricota</taxon>
        <taxon>Caudoviricetes</taxon>
        <taxon>Parlovirus</taxon>
        <taxon>Parlovirus parlo</taxon>
    </lineage>
</organism>